<dbReference type="SMART" id="SM01007">
    <property type="entry name" value="Aldolase_II"/>
    <property type="match status" value="1"/>
</dbReference>
<dbReference type="NCBIfam" id="NF004855">
    <property type="entry name" value="PRK06208.1"/>
    <property type="match status" value="1"/>
</dbReference>
<sequence length="291" mass="32219">MSPSTTKPEPGTSPTSAMSHPALNNSTEPPKDAVIAMGAENPHPIPTFHDPYAKRQWMLEHMAGAFRVFARKDFTEGSAGHISIRDPVDPDTFWINPVGVHYGLLKASDMVHVDESGKIIGGSRKAINAAGFRIHAAIHKARPDVDAACHTHSIYGKAYSAFGRPLKMLNQDACIFYNAHSVYNDFGGIVLEEEEGRRLAKALGNNKAIILQNHGLLTVGSTVDEAAYLFTLMERTCQAQLLADASRYEPKEISHEVAQYTFDNTADPASLYFEFQPDFELELKENEEFKW</sequence>
<reference evidence="3" key="2">
    <citation type="submission" date="2014-06" db="EMBL/GenBank/DDBJ databases">
        <title>The complete genome of Blastobotrys (Arxula) adeninivorans LS3 - a yeast of biotechnological interest.</title>
        <authorList>
            <person name="Kunze G."/>
            <person name="Gaillardin C."/>
            <person name="Czernicka M."/>
            <person name="Durrens P."/>
            <person name="Martin T."/>
            <person name="Boer E."/>
            <person name="Gabaldon T."/>
            <person name="Cruz J."/>
            <person name="Talla E."/>
            <person name="Marck C."/>
            <person name="Goffeau A."/>
            <person name="Barbe V."/>
            <person name="Baret P."/>
            <person name="Baronian K."/>
            <person name="Beier S."/>
            <person name="Bleykasten C."/>
            <person name="Bode R."/>
            <person name="Casaregola S."/>
            <person name="Despons L."/>
            <person name="Fairhead C."/>
            <person name="Giersberg M."/>
            <person name="Gierski P."/>
            <person name="Hahnel U."/>
            <person name="Hartmann A."/>
            <person name="Jankowska D."/>
            <person name="Jubin C."/>
            <person name="Jung P."/>
            <person name="Lafontaine I."/>
            <person name="Leh-Louis V."/>
            <person name="Lemaire M."/>
            <person name="Marcet-Houben M."/>
            <person name="Mascher M."/>
            <person name="Morel G."/>
            <person name="Richard G.-F."/>
            <person name="Riechen J."/>
            <person name="Sacerdot C."/>
            <person name="Sarkar A."/>
            <person name="Savel G."/>
            <person name="Schacherer J."/>
            <person name="Sherman D."/>
            <person name="Straub M.-L."/>
            <person name="Stein N."/>
            <person name="Thierry A."/>
            <person name="Trautwein-Schult A."/>
            <person name="Westhof E."/>
            <person name="Worch S."/>
            <person name="Dujon B."/>
            <person name="Souciet J.-L."/>
            <person name="Wincker P."/>
            <person name="Scholz U."/>
            <person name="Neuveglise N."/>
        </authorList>
    </citation>
    <scope>NUCLEOTIDE SEQUENCE</scope>
    <source>
        <strain evidence="3">LS3</strain>
    </source>
</reference>
<dbReference type="FunFam" id="3.40.225.10:FF:000009">
    <property type="entry name" value="Class II aldolase/adducin N-terminal"/>
    <property type="match status" value="1"/>
</dbReference>
<organism evidence="3">
    <name type="scientific">Blastobotrys adeninivorans</name>
    <name type="common">Yeast</name>
    <name type="synonym">Arxula adeninivorans</name>
    <dbReference type="NCBI Taxonomy" id="409370"/>
    <lineage>
        <taxon>Eukaryota</taxon>
        <taxon>Fungi</taxon>
        <taxon>Dikarya</taxon>
        <taxon>Ascomycota</taxon>
        <taxon>Saccharomycotina</taxon>
        <taxon>Dipodascomycetes</taxon>
        <taxon>Dipodascales</taxon>
        <taxon>Trichomonascaceae</taxon>
        <taxon>Blastobotrys</taxon>
    </lineage>
</organism>
<dbReference type="PANTHER" id="PTHR10672">
    <property type="entry name" value="ADDUCIN"/>
    <property type="match status" value="1"/>
</dbReference>
<reference evidence="3" key="1">
    <citation type="submission" date="2014-02" db="EMBL/GenBank/DDBJ databases">
        <authorList>
            <person name="Genoscope - CEA"/>
        </authorList>
    </citation>
    <scope>NUCLEOTIDE SEQUENCE</scope>
    <source>
        <strain evidence="3">LS3</strain>
    </source>
</reference>
<dbReference type="GO" id="GO:0005856">
    <property type="term" value="C:cytoskeleton"/>
    <property type="evidence" value="ECO:0007669"/>
    <property type="project" value="TreeGrafter"/>
</dbReference>
<evidence type="ECO:0000256" key="1">
    <source>
        <dbReference type="SAM" id="MobiDB-lite"/>
    </source>
</evidence>
<gene>
    <name evidence="3" type="ORF">GNLVRS02_ARAD1D48598g</name>
</gene>
<dbReference type="GO" id="GO:0051015">
    <property type="term" value="F:actin filament binding"/>
    <property type="evidence" value="ECO:0007669"/>
    <property type="project" value="TreeGrafter"/>
</dbReference>
<dbReference type="Pfam" id="PF00596">
    <property type="entry name" value="Aldolase_II"/>
    <property type="match status" value="1"/>
</dbReference>
<dbReference type="InterPro" id="IPR001303">
    <property type="entry name" value="Aldolase_II/adducin_N"/>
</dbReference>
<protein>
    <submittedName>
        <fullName evidence="3">ARAD1D48598p</fullName>
        <ecNumber evidence="3">4.1.2.17</ecNumber>
    </submittedName>
</protein>
<dbReference type="SUPFAM" id="SSF53639">
    <property type="entry name" value="AraD/HMP-PK domain-like"/>
    <property type="match status" value="1"/>
</dbReference>
<dbReference type="InterPro" id="IPR051017">
    <property type="entry name" value="Aldolase-II_Adducin_sf"/>
</dbReference>
<dbReference type="GO" id="GO:0008738">
    <property type="term" value="F:L-fuculose-phosphate aldolase activity"/>
    <property type="evidence" value="ECO:0007669"/>
    <property type="project" value="UniProtKB-EC"/>
</dbReference>
<feature type="region of interest" description="Disordered" evidence="1">
    <location>
        <begin position="1"/>
        <end position="30"/>
    </location>
</feature>
<feature type="compositionally biased region" description="Polar residues" evidence="1">
    <location>
        <begin position="1"/>
        <end position="28"/>
    </location>
</feature>
<dbReference type="AlphaFoldDB" id="A0A060TD70"/>
<evidence type="ECO:0000313" key="3">
    <source>
        <dbReference type="EMBL" id="CDP39050.1"/>
    </source>
</evidence>
<name>A0A060TD70_BLAAD</name>
<evidence type="ECO:0000259" key="2">
    <source>
        <dbReference type="SMART" id="SM01007"/>
    </source>
</evidence>
<feature type="domain" description="Class II aldolase/adducin N-terminal" evidence="2">
    <location>
        <begin position="60"/>
        <end position="241"/>
    </location>
</feature>
<keyword evidence="3" id="KW-0456">Lyase</keyword>
<dbReference type="EC" id="4.1.2.17" evidence="3"/>
<dbReference type="Gene3D" id="3.40.225.10">
    <property type="entry name" value="Class II aldolase/adducin N-terminal domain"/>
    <property type="match status" value="1"/>
</dbReference>
<dbReference type="EMBL" id="HG937694">
    <property type="protein sequence ID" value="CDP39050.1"/>
    <property type="molecule type" value="Genomic_DNA"/>
</dbReference>
<dbReference type="InterPro" id="IPR036409">
    <property type="entry name" value="Aldolase_II/adducin_N_sf"/>
</dbReference>
<proteinExistence type="predicted"/>
<dbReference type="PANTHER" id="PTHR10672:SF25">
    <property type="entry name" value="MEIOTICALLY UP-REGULATED GENE 14 PROTEIN"/>
    <property type="match status" value="1"/>
</dbReference>
<accession>A0A060TD70</accession>
<dbReference type="PhylomeDB" id="A0A060TD70"/>